<gene>
    <name evidence="2" type="ORF">M9458_022967</name>
</gene>
<evidence type="ECO:0000313" key="2">
    <source>
        <dbReference type="EMBL" id="KAL0180561.1"/>
    </source>
</evidence>
<protein>
    <recommendedName>
        <fullName evidence="1">NIDO domain-containing protein</fullName>
    </recommendedName>
</protein>
<dbReference type="Proteomes" id="UP001529510">
    <property type="component" value="Unassembled WGS sequence"/>
</dbReference>
<dbReference type="AlphaFoldDB" id="A0ABD0Q466"/>
<proteinExistence type="predicted"/>
<keyword evidence="3" id="KW-1185">Reference proteome</keyword>
<dbReference type="Pfam" id="PF06119">
    <property type="entry name" value="NIDO"/>
    <property type="match status" value="1"/>
</dbReference>
<dbReference type="InterPro" id="IPR003886">
    <property type="entry name" value="NIDO_dom"/>
</dbReference>
<evidence type="ECO:0000259" key="1">
    <source>
        <dbReference type="PROSITE" id="PS51220"/>
    </source>
</evidence>
<feature type="domain" description="NIDO" evidence="1">
    <location>
        <begin position="37"/>
        <end position="98"/>
    </location>
</feature>
<evidence type="ECO:0000313" key="3">
    <source>
        <dbReference type="Proteomes" id="UP001529510"/>
    </source>
</evidence>
<dbReference type="EMBL" id="JAMKFB020000011">
    <property type="protein sequence ID" value="KAL0180561.1"/>
    <property type="molecule type" value="Genomic_DNA"/>
</dbReference>
<accession>A0ABD0Q466</accession>
<sequence length="98" mass="10532">MSCSLQVNTNGFISMAEPTDESEYLGKMPASFGMIAAFLGDLDTTDGAGHVYFRQDKSPEHVGQAFPSEVGIEPTHAIIVTWENVAPQGEHGRGDDFA</sequence>
<dbReference type="PROSITE" id="PS51220">
    <property type="entry name" value="NIDO"/>
    <property type="match status" value="1"/>
</dbReference>
<organism evidence="2 3">
    <name type="scientific">Cirrhinus mrigala</name>
    <name type="common">Mrigala</name>
    <dbReference type="NCBI Taxonomy" id="683832"/>
    <lineage>
        <taxon>Eukaryota</taxon>
        <taxon>Metazoa</taxon>
        <taxon>Chordata</taxon>
        <taxon>Craniata</taxon>
        <taxon>Vertebrata</taxon>
        <taxon>Euteleostomi</taxon>
        <taxon>Actinopterygii</taxon>
        <taxon>Neopterygii</taxon>
        <taxon>Teleostei</taxon>
        <taxon>Ostariophysi</taxon>
        <taxon>Cypriniformes</taxon>
        <taxon>Cyprinidae</taxon>
        <taxon>Labeoninae</taxon>
        <taxon>Labeonini</taxon>
        <taxon>Cirrhinus</taxon>
    </lineage>
</organism>
<feature type="non-terminal residue" evidence="2">
    <location>
        <position position="98"/>
    </location>
</feature>
<reference evidence="2 3" key="1">
    <citation type="submission" date="2024-05" db="EMBL/GenBank/DDBJ databases">
        <title>Genome sequencing and assembly of Indian major carp, Cirrhinus mrigala (Hamilton, 1822).</title>
        <authorList>
            <person name="Mohindra V."/>
            <person name="Chowdhury L.M."/>
            <person name="Lal K."/>
            <person name="Jena J.K."/>
        </authorList>
    </citation>
    <scope>NUCLEOTIDE SEQUENCE [LARGE SCALE GENOMIC DNA]</scope>
    <source>
        <strain evidence="2">CM1030</strain>
        <tissue evidence="2">Blood</tissue>
    </source>
</reference>
<comment type="caution">
    <text evidence="2">The sequence shown here is derived from an EMBL/GenBank/DDBJ whole genome shotgun (WGS) entry which is preliminary data.</text>
</comment>
<name>A0ABD0Q466_CIRMR</name>